<dbReference type="GO" id="GO:0046872">
    <property type="term" value="F:metal ion binding"/>
    <property type="evidence" value="ECO:0007669"/>
    <property type="project" value="UniProtKB-KW"/>
</dbReference>
<dbReference type="Proteomes" id="UP000653797">
    <property type="component" value="Unassembled WGS sequence"/>
</dbReference>
<reference evidence="6" key="1">
    <citation type="submission" date="2020-09" db="EMBL/GenBank/DDBJ databases">
        <authorList>
            <person name="Kim M.K."/>
        </authorList>
    </citation>
    <scope>NUCLEOTIDE SEQUENCE</scope>
    <source>
        <strain evidence="6">BT704</strain>
    </source>
</reference>
<dbReference type="PROSITE" id="PS51296">
    <property type="entry name" value="RIESKE"/>
    <property type="match status" value="1"/>
</dbReference>
<keyword evidence="2" id="KW-0479">Metal-binding</keyword>
<evidence type="ECO:0000256" key="3">
    <source>
        <dbReference type="ARBA" id="ARBA00023004"/>
    </source>
</evidence>
<keyword evidence="1" id="KW-0001">2Fe-2S</keyword>
<keyword evidence="4" id="KW-0411">Iron-sulfur</keyword>
<evidence type="ECO:0000313" key="6">
    <source>
        <dbReference type="EMBL" id="MBD2754344.1"/>
    </source>
</evidence>
<dbReference type="InterPro" id="IPR036922">
    <property type="entry name" value="Rieske_2Fe-2S_sf"/>
</dbReference>
<dbReference type="InterPro" id="IPR017941">
    <property type="entry name" value="Rieske_2Fe-2S"/>
</dbReference>
<gene>
    <name evidence="6" type="ORF">IC230_15665</name>
</gene>
<dbReference type="Gene3D" id="2.102.10.10">
    <property type="entry name" value="Rieske [2Fe-2S] iron-sulphur domain"/>
    <property type="match status" value="1"/>
</dbReference>
<dbReference type="Pfam" id="PF00355">
    <property type="entry name" value="Rieske"/>
    <property type="match status" value="1"/>
</dbReference>
<evidence type="ECO:0000256" key="2">
    <source>
        <dbReference type="ARBA" id="ARBA00022723"/>
    </source>
</evidence>
<dbReference type="PROSITE" id="PS51257">
    <property type="entry name" value="PROKAR_LIPOPROTEIN"/>
    <property type="match status" value="1"/>
</dbReference>
<evidence type="ECO:0000256" key="4">
    <source>
        <dbReference type="ARBA" id="ARBA00023014"/>
    </source>
</evidence>
<evidence type="ECO:0000256" key="1">
    <source>
        <dbReference type="ARBA" id="ARBA00022714"/>
    </source>
</evidence>
<dbReference type="GO" id="GO:0051537">
    <property type="term" value="F:2 iron, 2 sulfur cluster binding"/>
    <property type="evidence" value="ECO:0007669"/>
    <property type="project" value="UniProtKB-KW"/>
</dbReference>
<name>A0A927GE30_9BACT</name>
<keyword evidence="3" id="KW-0408">Iron</keyword>
<organism evidence="6 7">
    <name type="scientific">Spirosoma validum</name>
    <dbReference type="NCBI Taxonomy" id="2771355"/>
    <lineage>
        <taxon>Bacteria</taxon>
        <taxon>Pseudomonadati</taxon>
        <taxon>Bacteroidota</taxon>
        <taxon>Cytophagia</taxon>
        <taxon>Cytophagales</taxon>
        <taxon>Cytophagaceae</taxon>
        <taxon>Spirosoma</taxon>
    </lineage>
</organism>
<proteinExistence type="predicted"/>
<dbReference type="EMBL" id="JACXAA010000005">
    <property type="protein sequence ID" value="MBD2754344.1"/>
    <property type="molecule type" value="Genomic_DNA"/>
</dbReference>
<sequence length="149" mass="16136">MKTETISRHDFFRLVGTSVGVILLSNSSMGCSNQSGGDPEPVDQNIDFTLRLSDQINENLRIKGGYIVANNIIIAQTKDGQFIAVSATCTCATQGTLLAYKPADNQFYCPQHLSRYDSAGKVIVGPATQPLVKYQTGTGKSADTLRIYL</sequence>
<evidence type="ECO:0000259" key="5">
    <source>
        <dbReference type="PROSITE" id="PS51296"/>
    </source>
</evidence>
<dbReference type="AlphaFoldDB" id="A0A927GE30"/>
<dbReference type="SUPFAM" id="SSF50022">
    <property type="entry name" value="ISP domain"/>
    <property type="match status" value="1"/>
</dbReference>
<evidence type="ECO:0000313" key="7">
    <source>
        <dbReference type="Proteomes" id="UP000653797"/>
    </source>
</evidence>
<accession>A0A927GE30</accession>
<dbReference type="RefSeq" id="WP_191039980.1">
    <property type="nucleotide sequence ID" value="NZ_JACXAA010000005.1"/>
</dbReference>
<keyword evidence="7" id="KW-1185">Reference proteome</keyword>
<dbReference type="CDD" id="cd03467">
    <property type="entry name" value="Rieske"/>
    <property type="match status" value="1"/>
</dbReference>
<feature type="domain" description="Rieske" evidence="5">
    <location>
        <begin position="47"/>
        <end position="145"/>
    </location>
</feature>
<comment type="caution">
    <text evidence="6">The sequence shown here is derived from an EMBL/GenBank/DDBJ whole genome shotgun (WGS) entry which is preliminary data.</text>
</comment>
<protein>
    <submittedName>
        <fullName evidence="6">Rieske (2Fe-2S) protein</fullName>
    </submittedName>
</protein>